<evidence type="ECO:0008006" key="4">
    <source>
        <dbReference type="Google" id="ProtNLM"/>
    </source>
</evidence>
<evidence type="ECO:0000256" key="1">
    <source>
        <dbReference type="SAM" id="Phobius"/>
    </source>
</evidence>
<dbReference type="Proteomes" id="UP000001880">
    <property type="component" value="Chromosome"/>
</dbReference>
<feature type="transmembrane region" description="Helical" evidence="1">
    <location>
        <begin position="259"/>
        <end position="280"/>
    </location>
</feature>
<keyword evidence="1" id="KW-0472">Membrane</keyword>
<keyword evidence="1" id="KW-0812">Transmembrane</keyword>
<proteinExistence type="predicted"/>
<dbReference type="eggNOG" id="COG1807">
    <property type="taxonomic scope" value="Bacteria"/>
</dbReference>
<protein>
    <recommendedName>
        <fullName evidence="4">Glycosyltransferase RgtA/B/C/D-like domain-containing protein</fullName>
    </recommendedName>
</protein>
<dbReference type="EMBL" id="CP001804">
    <property type="protein sequence ID" value="ACY14721.1"/>
    <property type="molecule type" value="Genomic_DNA"/>
</dbReference>
<feature type="transmembrane region" description="Helical" evidence="1">
    <location>
        <begin position="107"/>
        <end position="128"/>
    </location>
</feature>
<feature type="transmembrane region" description="Helical" evidence="1">
    <location>
        <begin position="192"/>
        <end position="210"/>
    </location>
</feature>
<dbReference type="RefSeq" id="WP_012827329.1">
    <property type="nucleotide sequence ID" value="NC_013440.1"/>
</dbReference>
<reference evidence="2 3" key="1">
    <citation type="journal article" date="2010" name="Stand. Genomic Sci.">
        <title>Complete genome sequence of Haliangium ochraceum type strain (SMP-2).</title>
        <authorList>
            <consortium name="US DOE Joint Genome Institute (JGI-PGF)"/>
            <person name="Ivanova N."/>
            <person name="Daum C."/>
            <person name="Lang E."/>
            <person name="Abt B."/>
            <person name="Kopitz M."/>
            <person name="Saunders E."/>
            <person name="Lapidus A."/>
            <person name="Lucas S."/>
            <person name="Glavina Del Rio T."/>
            <person name="Nolan M."/>
            <person name="Tice H."/>
            <person name="Copeland A."/>
            <person name="Cheng J.F."/>
            <person name="Chen F."/>
            <person name="Bruce D."/>
            <person name="Goodwin L."/>
            <person name="Pitluck S."/>
            <person name="Mavromatis K."/>
            <person name="Pati A."/>
            <person name="Mikhailova N."/>
            <person name="Chen A."/>
            <person name="Palaniappan K."/>
            <person name="Land M."/>
            <person name="Hauser L."/>
            <person name="Chang Y.J."/>
            <person name="Jeffries C.D."/>
            <person name="Detter J.C."/>
            <person name="Brettin T."/>
            <person name="Rohde M."/>
            <person name="Goker M."/>
            <person name="Bristow J."/>
            <person name="Markowitz V."/>
            <person name="Eisen J.A."/>
            <person name="Hugenholtz P."/>
            <person name="Kyrpides N.C."/>
            <person name="Klenk H.P."/>
        </authorList>
    </citation>
    <scope>NUCLEOTIDE SEQUENCE [LARGE SCALE GENOMIC DNA]</scope>
    <source>
        <strain evidence="3">DSM 14365 / CIP 107738 / JCM 11303 / AJ 13395 / SMP-2</strain>
    </source>
</reference>
<dbReference type="OrthoDB" id="147193at2"/>
<dbReference type="KEGG" id="hoh:Hoch_2176"/>
<feature type="transmembrane region" description="Helical" evidence="1">
    <location>
        <begin position="134"/>
        <end position="155"/>
    </location>
</feature>
<dbReference type="STRING" id="502025.Hoch_2176"/>
<keyword evidence="1" id="KW-1133">Transmembrane helix</keyword>
<gene>
    <name evidence="2" type="ordered locus">Hoch_2176</name>
</gene>
<sequence length="452" mass="49317">MSWLSRHRIPLILYVVGLLGFGAASGSRLLHQSSDPHFVLLADAWLDGRLSIDPTLKKGDDWAVLETVRLDDGSEVRGRRLHTRPNFRVIGGEEVPRTRIAQSLGKTYYVSFPPAPALLMLPLAAIWGPRANDVLPTVAIAALALPLMFLVLGRLREAGASTRTRGEDIWLSLALGFGTVFFFAAVQGRVWFTAHAFGVVLCLGYVLCAIEARRPLLAGVLLGLATLTRTPMAFLFPLFAFEAWRMSGGRAGLARMLRLGAGFAAPVVAIAVIAMIHNAVRFGDPGAFGHTFLDVRQQARMELEGLFSLDYLSRNLAVALALLPSFSTAPPYASISGHGLAIWFTSPFLLWALWPRQRGPVHTALLVSAATVAVPSLLYQNSGWFQFGYRFSLDYMVLLVLLVAVGGRPLGRGFRAAVVLAIAINLFGALTFGRDYRYYRADAATYQTVIPH</sequence>
<feature type="transmembrane region" description="Helical" evidence="1">
    <location>
        <begin position="167"/>
        <end position="186"/>
    </location>
</feature>
<keyword evidence="3" id="KW-1185">Reference proteome</keyword>
<evidence type="ECO:0000313" key="3">
    <source>
        <dbReference type="Proteomes" id="UP000001880"/>
    </source>
</evidence>
<feature type="transmembrane region" description="Helical" evidence="1">
    <location>
        <begin position="387"/>
        <end position="406"/>
    </location>
</feature>
<evidence type="ECO:0000313" key="2">
    <source>
        <dbReference type="EMBL" id="ACY14721.1"/>
    </source>
</evidence>
<dbReference type="HOGENOM" id="CLU_616627_0_0_7"/>
<name>D0LGZ9_HALO1</name>
<feature type="transmembrane region" description="Helical" evidence="1">
    <location>
        <begin position="413"/>
        <end position="432"/>
    </location>
</feature>
<organism evidence="2 3">
    <name type="scientific">Haliangium ochraceum (strain DSM 14365 / JCM 11303 / SMP-2)</name>
    <dbReference type="NCBI Taxonomy" id="502025"/>
    <lineage>
        <taxon>Bacteria</taxon>
        <taxon>Pseudomonadati</taxon>
        <taxon>Myxococcota</taxon>
        <taxon>Polyangia</taxon>
        <taxon>Haliangiales</taxon>
        <taxon>Kofleriaceae</taxon>
        <taxon>Haliangium</taxon>
    </lineage>
</organism>
<accession>D0LGZ9</accession>
<feature type="transmembrane region" description="Helical" evidence="1">
    <location>
        <begin position="217"/>
        <end position="239"/>
    </location>
</feature>
<dbReference type="AlphaFoldDB" id="D0LGZ9"/>